<dbReference type="Proteomes" id="UP000701698">
    <property type="component" value="Unassembled WGS sequence"/>
</dbReference>
<gene>
    <name evidence="1" type="ORF">KC571_03795</name>
</gene>
<evidence type="ECO:0000313" key="1">
    <source>
        <dbReference type="EMBL" id="MCA9390501.1"/>
    </source>
</evidence>
<proteinExistence type="predicted"/>
<accession>A0A955LIK5</accession>
<reference evidence="1" key="2">
    <citation type="journal article" date="2021" name="Microbiome">
        <title>Successional dynamics and alternative stable states in a saline activated sludge microbial community over 9 years.</title>
        <authorList>
            <person name="Wang Y."/>
            <person name="Ye J."/>
            <person name="Ju F."/>
            <person name="Liu L."/>
            <person name="Boyd J.A."/>
            <person name="Deng Y."/>
            <person name="Parks D.H."/>
            <person name="Jiang X."/>
            <person name="Yin X."/>
            <person name="Woodcroft B.J."/>
            <person name="Tyson G.W."/>
            <person name="Hugenholtz P."/>
            <person name="Polz M.F."/>
            <person name="Zhang T."/>
        </authorList>
    </citation>
    <scope>NUCLEOTIDE SEQUENCE</scope>
    <source>
        <strain evidence="1">HKST-UBA01</strain>
    </source>
</reference>
<evidence type="ECO:0000313" key="2">
    <source>
        <dbReference type="Proteomes" id="UP000701698"/>
    </source>
</evidence>
<dbReference type="AlphaFoldDB" id="A0A955LIK5"/>
<organism evidence="1 2">
    <name type="scientific">candidate division WWE3 bacterium</name>
    <dbReference type="NCBI Taxonomy" id="2053526"/>
    <lineage>
        <taxon>Bacteria</taxon>
        <taxon>Katanobacteria</taxon>
    </lineage>
</organism>
<comment type="caution">
    <text evidence="1">The sequence shown here is derived from an EMBL/GenBank/DDBJ whole genome shotgun (WGS) entry which is preliminary data.</text>
</comment>
<protein>
    <submittedName>
        <fullName evidence="1">Uncharacterized protein</fullName>
    </submittedName>
</protein>
<reference evidence="1" key="1">
    <citation type="submission" date="2020-04" db="EMBL/GenBank/DDBJ databases">
        <authorList>
            <person name="Zhang T."/>
        </authorList>
    </citation>
    <scope>NUCLEOTIDE SEQUENCE</scope>
    <source>
        <strain evidence="1">HKST-UBA01</strain>
    </source>
</reference>
<sequence length="91" mass="10218">MSGSKKSISIPDGLWHEFEKIAEREGLEVVEVLRKFFQFGLVADAIVQESAGLGGIFFKENHSADYIPLLMFSGDEPKGPDWLNDLDLFEN</sequence>
<name>A0A955LIK5_UNCKA</name>
<dbReference type="EMBL" id="JAGQKX010000112">
    <property type="protein sequence ID" value="MCA9390501.1"/>
    <property type="molecule type" value="Genomic_DNA"/>
</dbReference>